<feature type="domain" description="RCK N-terminal" evidence="1">
    <location>
        <begin position="2"/>
        <end position="118"/>
    </location>
</feature>
<keyword evidence="3" id="KW-1185">Reference proteome</keyword>
<dbReference type="Gene3D" id="3.40.50.720">
    <property type="entry name" value="NAD(P)-binding Rossmann-like Domain"/>
    <property type="match status" value="1"/>
</dbReference>
<evidence type="ECO:0000259" key="1">
    <source>
        <dbReference type="PROSITE" id="PS51201"/>
    </source>
</evidence>
<protein>
    <submittedName>
        <fullName evidence="2">NAD-binding protein</fullName>
    </submittedName>
</protein>
<accession>A0A9Q4C160</accession>
<organism evidence="2 3">
    <name type="scientific">Halorutilus salinus</name>
    <dbReference type="NCBI Taxonomy" id="2487751"/>
    <lineage>
        <taxon>Archaea</taxon>
        <taxon>Methanobacteriati</taxon>
        <taxon>Methanobacteriota</taxon>
        <taxon>Stenosarchaea group</taxon>
        <taxon>Halobacteria</taxon>
        <taxon>Halorutilales</taxon>
        <taxon>Halorutilaceae</taxon>
        <taxon>Halorutilus</taxon>
    </lineage>
</organism>
<sequence>MKNHVVVLGYGSLTRPVLDKLGERTRYVVVATDPELADRLRDRGYDVVKTEAVDEEALAEAGVRDARAVVVASENDADDALAILTVNEASPDVEVIAVASSSENAGKLRRAGADTVVSPADIVGKLLVESALTGKDTERIVEEMRDRIARR</sequence>
<evidence type="ECO:0000313" key="3">
    <source>
        <dbReference type="Proteomes" id="UP001149411"/>
    </source>
</evidence>
<proteinExistence type="predicted"/>
<reference evidence="2" key="1">
    <citation type="submission" date="2022-09" db="EMBL/GenBank/DDBJ databases">
        <title>Haloadaptaus new haloarchaeum isolated from saline soil.</title>
        <authorList>
            <person name="Duran-Viseras A."/>
            <person name="Sanchez-Porro C."/>
            <person name="Ventosa A."/>
        </authorList>
    </citation>
    <scope>NUCLEOTIDE SEQUENCE</scope>
    <source>
        <strain evidence="2">F3-133</strain>
    </source>
</reference>
<gene>
    <name evidence="2" type="ORF">EGH25_01465</name>
</gene>
<dbReference type="RefSeq" id="WP_266085627.1">
    <property type="nucleotide sequence ID" value="NZ_RKLV01000001.1"/>
</dbReference>
<dbReference type="InterPro" id="IPR036291">
    <property type="entry name" value="NAD(P)-bd_dom_sf"/>
</dbReference>
<dbReference type="EMBL" id="RKLV01000001">
    <property type="protein sequence ID" value="MCX2818025.1"/>
    <property type="molecule type" value="Genomic_DNA"/>
</dbReference>
<dbReference type="InterPro" id="IPR003148">
    <property type="entry name" value="RCK_N"/>
</dbReference>
<name>A0A9Q4C160_9EURY</name>
<dbReference type="SUPFAM" id="SSF51735">
    <property type="entry name" value="NAD(P)-binding Rossmann-fold domains"/>
    <property type="match status" value="1"/>
</dbReference>
<comment type="caution">
    <text evidence="2">The sequence shown here is derived from an EMBL/GenBank/DDBJ whole genome shotgun (WGS) entry which is preliminary data.</text>
</comment>
<dbReference type="PANTHER" id="PTHR43833:SF9">
    <property type="entry name" value="POTASSIUM CHANNEL PROTEIN YUGO-RELATED"/>
    <property type="match status" value="1"/>
</dbReference>
<dbReference type="InterPro" id="IPR050721">
    <property type="entry name" value="Trk_Ktr_HKT_K-transport"/>
</dbReference>
<dbReference type="Proteomes" id="UP001149411">
    <property type="component" value="Unassembled WGS sequence"/>
</dbReference>
<evidence type="ECO:0000313" key="2">
    <source>
        <dbReference type="EMBL" id="MCX2818025.1"/>
    </source>
</evidence>
<dbReference type="PANTHER" id="PTHR43833">
    <property type="entry name" value="POTASSIUM CHANNEL PROTEIN 2-RELATED-RELATED"/>
    <property type="match status" value="1"/>
</dbReference>
<dbReference type="Pfam" id="PF02254">
    <property type="entry name" value="TrkA_N"/>
    <property type="match status" value="1"/>
</dbReference>
<dbReference type="PROSITE" id="PS51201">
    <property type="entry name" value="RCK_N"/>
    <property type="match status" value="1"/>
</dbReference>
<dbReference type="GO" id="GO:0006813">
    <property type="term" value="P:potassium ion transport"/>
    <property type="evidence" value="ECO:0007669"/>
    <property type="project" value="InterPro"/>
</dbReference>
<dbReference type="AlphaFoldDB" id="A0A9Q4C160"/>